<dbReference type="EMBL" id="ACEP01000063">
    <property type="protein sequence ID" value="EEG36900.1"/>
    <property type="molecule type" value="Genomic_DNA"/>
</dbReference>
<protein>
    <submittedName>
        <fullName evidence="1">Uncharacterized protein</fullName>
    </submittedName>
</protein>
<evidence type="ECO:0000313" key="2">
    <source>
        <dbReference type="Proteomes" id="UP000003174"/>
    </source>
</evidence>
<proteinExistence type="predicted"/>
<feature type="non-terminal residue" evidence="1">
    <location>
        <position position="42"/>
    </location>
</feature>
<name>C0EV24_9FIRM</name>
<reference evidence="1 2" key="2">
    <citation type="submission" date="2009-02" db="EMBL/GenBank/DDBJ databases">
        <title>Draft genome sequence of Eubacterium hallii (DSM 3353).</title>
        <authorList>
            <person name="Sudarsanam P."/>
            <person name="Ley R."/>
            <person name="Guruge J."/>
            <person name="Turnbaugh P.J."/>
            <person name="Mahowald M."/>
            <person name="Liep D."/>
            <person name="Gordon J."/>
        </authorList>
    </citation>
    <scope>NUCLEOTIDE SEQUENCE [LARGE SCALE GENOMIC DNA]</scope>
    <source>
        <strain evidence="1 2">DSM 3353</strain>
    </source>
</reference>
<reference evidence="1 2" key="1">
    <citation type="submission" date="2009-01" db="EMBL/GenBank/DDBJ databases">
        <authorList>
            <person name="Fulton L."/>
            <person name="Clifton S."/>
            <person name="Fulton B."/>
            <person name="Xu J."/>
            <person name="Minx P."/>
            <person name="Pepin K.H."/>
            <person name="Johnson M."/>
            <person name="Bhonagiri V."/>
            <person name="Nash W.E."/>
            <person name="Mardis E.R."/>
            <person name="Wilson R.K."/>
        </authorList>
    </citation>
    <scope>NUCLEOTIDE SEQUENCE [LARGE SCALE GENOMIC DNA]</scope>
    <source>
        <strain evidence="1 2">DSM 3353</strain>
    </source>
</reference>
<evidence type="ECO:0000313" key="1">
    <source>
        <dbReference type="EMBL" id="EEG36900.1"/>
    </source>
</evidence>
<gene>
    <name evidence="1" type="ORF">EUBHAL_01262</name>
</gene>
<organism evidence="1 2">
    <name type="scientific">Anaerobutyricum hallii DSM 3353</name>
    <dbReference type="NCBI Taxonomy" id="411469"/>
    <lineage>
        <taxon>Bacteria</taxon>
        <taxon>Bacillati</taxon>
        <taxon>Bacillota</taxon>
        <taxon>Clostridia</taxon>
        <taxon>Lachnospirales</taxon>
        <taxon>Lachnospiraceae</taxon>
        <taxon>Anaerobutyricum</taxon>
    </lineage>
</organism>
<dbReference type="Proteomes" id="UP000003174">
    <property type="component" value="Unassembled WGS sequence"/>
</dbReference>
<sequence length="42" mass="5249">MQRGSYFQHDLHNLELSRSFFYPLTARRLRPLRWEMNCVCYL</sequence>
<accession>C0EV24</accession>
<comment type="caution">
    <text evidence="1">The sequence shown here is derived from an EMBL/GenBank/DDBJ whole genome shotgun (WGS) entry which is preliminary data.</text>
</comment>
<dbReference type="AlphaFoldDB" id="C0EV24"/>